<evidence type="ECO:0000313" key="3">
    <source>
        <dbReference type="EMBL" id="MFC3148576.1"/>
    </source>
</evidence>
<feature type="region of interest" description="Disordered" evidence="1">
    <location>
        <begin position="1"/>
        <end position="26"/>
    </location>
</feature>
<evidence type="ECO:0000313" key="4">
    <source>
        <dbReference type="Proteomes" id="UP001595556"/>
    </source>
</evidence>
<feature type="compositionally biased region" description="Polar residues" evidence="1">
    <location>
        <begin position="1"/>
        <end position="10"/>
    </location>
</feature>
<organism evidence="3 4">
    <name type="scientific">Piscinibacterium candidicorallinum</name>
    <dbReference type="NCBI Taxonomy" id="1793872"/>
    <lineage>
        <taxon>Bacteria</taxon>
        <taxon>Pseudomonadati</taxon>
        <taxon>Pseudomonadota</taxon>
        <taxon>Betaproteobacteria</taxon>
        <taxon>Burkholderiales</taxon>
        <taxon>Piscinibacterium</taxon>
    </lineage>
</organism>
<keyword evidence="4" id="KW-1185">Reference proteome</keyword>
<dbReference type="EMBL" id="JBHRTI010000007">
    <property type="protein sequence ID" value="MFC3148576.1"/>
    <property type="molecule type" value="Genomic_DNA"/>
</dbReference>
<dbReference type="Gene3D" id="3.90.1150.200">
    <property type="match status" value="1"/>
</dbReference>
<accession>A0ABV7H7L6</accession>
<gene>
    <name evidence="3" type="ORF">ACFOEN_13170</name>
</gene>
<evidence type="ECO:0000259" key="2">
    <source>
        <dbReference type="Pfam" id="PF08818"/>
    </source>
</evidence>
<dbReference type="Proteomes" id="UP001595556">
    <property type="component" value="Unassembled WGS sequence"/>
</dbReference>
<dbReference type="Pfam" id="PF08818">
    <property type="entry name" value="DUF1801"/>
    <property type="match status" value="1"/>
</dbReference>
<evidence type="ECO:0000256" key="1">
    <source>
        <dbReference type="SAM" id="MobiDB-lite"/>
    </source>
</evidence>
<proteinExistence type="predicted"/>
<name>A0ABV7H7L6_9BURK</name>
<feature type="domain" description="YdhG-like" evidence="2">
    <location>
        <begin position="47"/>
        <end position="152"/>
    </location>
</feature>
<reference evidence="4" key="1">
    <citation type="journal article" date="2019" name="Int. J. Syst. Evol. Microbiol.">
        <title>The Global Catalogue of Microorganisms (GCM) 10K type strain sequencing project: providing services to taxonomists for standard genome sequencing and annotation.</title>
        <authorList>
            <consortium name="The Broad Institute Genomics Platform"/>
            <consortium name="The Broad Institute Genome Sequencing Center for Infectious Disease"/>
            <person name="Wu L."/>
            <person name="Ma J."/>
        </authorList>
    </citation>
    <scope>NUCLEOTIDE SEQUENCE [LARGE SCALE GENOMIC DNA]</scope>
    <source>
        <strain evidence="4">KCTC 52168</strain>
    </source>
</reference>
<dbReference type="InterPro" id="IPR014922">
    <property type="entry name" value="YdhG-like"/>
</dbReference>
<sequence length="164" mass="17569">MATRTTKTSGSAAAKRTKADTTTSTAKTQATTASVDDFIAAVADDTRRADCVTVRALMEKATGEKAVMWGSAIVGFGAYRYEYASGRTGDWPIIAFSPRKNDLTLYIMPGTEAFPALMDKLGKYKTGKSCLYLKTLADVDAKVLKALIDAAVKAMAPKRVRPSN</sequence>
<dbReference type="SUPFAM" id="SSF159888">
    <property type="entry name" value="YdhG-like"/>
    <property type="match status" value="1"/>
</dbReference>
<dbReference type="RefSeq" id="WP_377304663.1">
    <property type="nucleotide sequence ID" value="NZ_CP180191.1"/>
</dbReference>
<comment type="caution">
    <text evidence="3">The sequence shown here is derived from an EMBL/GenBank/DDBJ whole genome shotgun (WGS) entry which is preliminary data.</text>
</comment>
<protein>
    <submittedName>
        <fullName evidence="3">DUF1801 domain-containing protein</fullName>
    </submittedName>
</protein>